<evidence type="ECO:0000259" key="1">
    <source>
        <dbReference type="Pfam" id="PF04028"/>
    </source>
</evidence>
<sequence>MMIGFSWKKKQNVNILASSHSDGRFGAIVGKYFNLNNIQTSEKNKSVSLRSIFKLLNDNNYIGITPDGPRGPQEIVSEGIIKIAKSSKVPIIPIGFWSSKNFKLKSWDSFLITLPFSKCSFVWNKPLEIPYNIQENQIQHYQKLLQEKINQSVKKAQNNCQ</sequence>
<proteinExistence type="predicted"/>
<name>A0A381TWJ3_9ZZZZ</name>
<dbReference type="AlphaFoldDB" id="A0A381TWJ3"/>
<dbReference type="EMBL" id="UINC01005270">
    <property type="protein sequence ID" value="SVA20229.1"/>
    <property type="molecule type" value="Genomic_DNA"/>
</dbReference>
<reference evidence="2" key="1">
    <citation type="submission" date="2018-05" db="EMBL/GenBank/DDBJ databases">
        <authorList>
            <person name="Lanie J.A."/>
            <person name="Ng W.-L."/>
            <person name="Kazmierczak K.M."/>
            <person name="Andrzejewski T.M."/>
            <person name="Davidsen T.M."/>
            <person name="Wayne K.J."/>
            <person name="Tettelin H."/>
            <person name="Glass J.I."/>
            <person name="Rusch D."/>
            <person name="Podicherti R."/>
            <person name="Tsui H.-C.T."/>
            <person name="Winkler M.E."/>
        </authorList>
    </citation>
    <scope>NUCLEOTIDE SEQUENCE</scope>
</reference>
<organism evidence="2">
    <name type="scientific">marine metagenome</name>
    <dbReference type="NCBI Taxonomy" id="408172"/>
    <lineage>
        <taxon>unclassified sequences</taxon>
        <taxon>metagenomes</taxon>
        <taxon>ecological metagenomes</taxon>
    </lineage>
</organism>
<evidence type="ECO:0000313" key="2">
    <source>
        <dbReference type="EMBL" id="SVA20229.1"/>
    </source>
</evidence>
<dbReference type="InterPro" id="IPR007172">
    <property type="entry name" value="DUF374"/>
</dbReference>
<feature type="domain" description="DUF374" evidence="1">
    <location>
        <begin position="7"/>
        <end position="72"/>
    </location>
</feature>
<gene>
    <name evidence="2" type="ORF">METZ01_LOCUS73083</name>
</gene>
<accession>A0A381TWJ3</accession>
<dbReference type="Pfam" id="PF04028">
    <property type="entry name" value="DUF374"/>
    <property type="match status" value="1"/>
</dbReference>
<protein>
    <recommendedName>
        <fullName evidence="1">DUF374 domain-containing protein</fullName>
    </recommendedName>
</protein>